<name>A0A068NLI0_FIMGI</name>
<dbReference type="InterPro" id="IPR036424">
    <property type="entry name" value="UPP_synth-like_sf"/>
</dbReference>
<organism evidence="3 4">
    <name type="scientific">Fimbriimonas ginsengisoli Gsoil 348</name>
    <dbReference type="NCBI Taxonomy" id="661478"/>
    <lineage>
        <taxon>Bacteria</taxon>
        <taxon>Bacillati</taxon>
        <taxon>Armatimonadota</taxon>
        <taxon>Fimbriimonadia</taxon>
        <taxon>Fimbriimonadales</taxon>
        <taxon>Fimbriimonadaceae</taxon>
        <taxon>Fimbriimonas</taxon>
    </lineage>
</organism>
<evidence type="ECO:0000313" key="3">
    <source>
        <dbReference type="EMBL" id="AIE84277.1"/>
    </source>
</evidence>
<dbReference type="KEGG" id="fgi:OP10G_0909"/>
<proteinExistence type="inferred from homology"/>
<dbReference type="Proteomes" id="UP000027982">
    <property type="component" value="Chromosome"/>
</dbReference>
<dbReference type="HOGENOM" id="CLU_038505_1_1_0"/>
<dbReference type="GO" id="GO:0016094">
    <property type="term" value="P:polyprenol biosynthetic process"/>
    <property type="evidence" value="ECO:0007669"/>
    <property type="project" value="TreeGrafter"/>
</dbReference>
<keyword evidence="1" id="KW-0808">Transferase</keyword>
<dbReference type="PANTHER" id="PTHR10291">
    <property type="entry name" value="DEHYDRODOLICHYL DIPHOSPHATE SYNTHASE FAMILY MEMBER"/>
    <property type="match status" value="1"/>
</dbReference>
<sequence>MVCGLQMLDDCIDLGIEEVSVYGFTTDNTKRPRDQREAFAAACVLFVEAAKTREISLKVVGDYTSAMFPDELKPYAIERQGDGALKVNLLVNYGWNWDLQAAVCAQAESDARRPFTEFLASSDVSRIDMVVRWGGMRRLSGFLPIQTVYADFYVVDQYWPDYAPEQFYEALRWYAKQDVTLGG</sequence>
<accession>A0A068NLI0</accession>
<dbReference type="Gene3D" id="3.40.1180.10">
    <property type="entry name" value="Decaprenyl diphosphate synthase-like"/>
    <property type="match status" value="1"/>
</dbReference>
<dbReference type="AlphaFoldDB" id="A0A068NLI0"/>
<dbReference type="eggNOG" id="COG0020">
    <property type="taxonomic scope" value="Bacteria"/>
</dbReference>
<dbReference type="PANTHER" id="PTHR10291:SF43">
    <property type="entry name" value="DEHYDRODOLICHYL DIPHOSPHATE SYNTHASE COMPLEX SUBUNIT DHDDS"/>
    <property type="match status" value="1"/>
</dbReference>
<dbReference type="Pfam" id="PF01255">
    <property type="entry name" value="Prenyltransf"/>
    <property type="match status" value="1"/>
</dbReference>
<dbReference type="InterPro" id="IPR001441">
    <property type="entry name" value="UPP_synth-like"/>
</dbReference>
<evidence type="ECO:0000256" key="1">
    <source>
        <dbReference type="ARBA" id="ARBA00022679"/>
    </source>
</evidence>
<dbReference type="SUPFAM" id="SSF64005">
    <property type="entry name" value="Undecaprenyl diphosphate synthase"/>
    <property type="match status" value="1"/>
</dbReference>
<dbReference type="GO" id="GO:0045547">
    <property type="term" value="F:ditrans,polycis-polyprenyl diphosphate synthase [(2E,6E)-farnesyl diphosphate specific] activity"/>
    <property type="evidence" value="ECO:0007669"/>
    <property type="project" value="TreeGrafter"/>
</dbReference>
<comment type="similarity">
    <text evidence="2">Belongs to the UPP synthase family. Z-FPP synthase subfamily.</text>
</comment>
<dbReference type="STRING" id="661478.OP10G_0909"/>
<keyword evidence="4" id="KW-1185">Reference proteome</keyword>
<evidence type="ECO:0000313" key="4">
    <source>
        <dbReference type="Proteomes" id="UP000027982"/>
    </source>
</evidence>
<gene>
    <name evidence="3" type="ORF">OP10G_0909</name>
</gene>
<protein>
    <submittedName>
        <fullName evidence="3">Undecaprenyl pyrophosphate synthase related enzyme</fullName>
    </submittedName>
</protein>
<evidence type="ECO:0000256" key="2">
    <source>
        <dbReference type="ARBA" id="ARBA00038453"/>
    </source>
</evidence>
<dbReference type="EMBL" id="CP007139">
    <property type="protein sequence ID" value="AIE84277.1"/>
    <property type="molecule type" value="Genomic_DNA"/>
</dbReference>
<reference evidence="3 4" key="1">
    <citation type="journal article" date="2014" name="PLoS ONE">
        <title>The first complete genome sequence of the class fimbriimonadia in the phylum armatimonadetes.</title>
        <authorList>
            <person name="Hu Z.Y."/>
            <person name="Wang Y.Z."/>
            <person name="Im W.T."/>
            <person name="Wang S.Y."/>
            <person name="Zhao G.P."/>
            <person name="Zheng H.J."/>
            <person name="Quan Z.X."/>
        </authorList>
    </citation>
    <scope>NUCLEOTIDE SEQUENCE [LARGE SCALE GENOMIC DNA]</scope>
    <source>
        <strain evidence="3">Gsoil 348</strain>
    </source>
</reference>